<dbReference type="OrthoDB" id="9862721at2"/>
<protein>
    <submittedName>
        <fullName evidence="1">Uncharacterized protein</fullName>
    </submittedName>
</protein>
<evidence type="ECO:0000313" key="1">
    <source>
        <dbReference type="EMBL" id="QGZ32811.1"/>
    </source>
</evidence>
<sequence>MDRKQAIDFAIRSARIGVDQGQVADYRDNVRDTLNDEGASEWDQIADDAFTAEVARLQPDYDAAMASWEEEQDNFAWEREQSAVRRAENGGYPV</sequence>
<geneLocation type="plasmid" evidence="2">
    <name>p1_pm101005</name>
</geneLocation>
<keyword evidence="1" id="KW-0614">Plasmid</keyword>
<dbReference type="EMBL" id="CP046903">
    <property type="protein sequence ID" value="QGZ32811.1"/>
    <property type="molecule type" value="Genomic_DNA"/>
</dbReference>
<organism evidence="1 2">
    <name type="scientific">Stutzerimonas stutzeri</name>
    <name type="common">Pseudomonas stutzeri</name>
    <dbReference type="NCBI Taxonomy" id="316"/>
    <lineage>
        <taxon>Bacteria</taxon>
        <taxon>Pseudomonadati</taxon>
        <taxon>Pseudomonadota</taxon>
        <taxon>Gammaproteobacteria</taxon>
        <taxon>Pseudomonadales</taxon>
        <taxon>Pseudomonadaceae</taxon>
        <taxon>Stutzerimonas</taxon>
    </lineage>
</organism>
<name>A0A6I6M2C0_STUST</name>
<accession>A0A6I6M2C0</accession>
<dbReference type="Proteomes" id="UP000438983">
    <property type="component" value="Plasmid p1_PM101005"/>
</dbReference>
<reference evidence="1 2" key="1">
    <citation type="submission" date="2019-12" db="EMBL/GenBank/DDBJ databases">
        <title>Complete genome sequence of Pseudomonas stutzeri.</title>
        <authorList>
            <person name="Lim S.R."/>
            <person name="Kim J.H."/>
        </authorList>
    </citation>
    <scope>NUCLEOTIDE SEQUENCE [LARGE SCALE GENOMIC DNA]</scope>
    <source>
        <strain evidence="1 2">PM101005</strain>
        <plasmid evidence="2">p1_pm101005</plasmid>
    </source>
</reference>
<proteinExistence type="predicted"/>
<dbReference type="AlphaFoldDB" id="A0A6I6M2C0"/>
<evidence type="ECO:0000313" key="2">
    <source>
        <dbReference type="Proteomes" id="UP000438983"/>
    </source>
</evidence>
<dbReference type="RefSeq" id="WP_158190217.1">
    <property type="nucleotide sequence ID" value="NZ_CP046903.1"/>
</dbReference>
<gene>
    <name evidence="1" type="ORF">GQA94_22035</name>
</gene>